<name>K0R1J8_THAOC</name>
<feature type="compositionally biased region" description="Basic and acidic residues" evidence="1">
    <location>
        <begin position="415"/>
        <end position="428"/>
    </location>
</feature>
<feature type="region of interest" description="Disordered" evidence="1">
    <location>
        <begin position="385"/>
        <end position="434"/>
    </location>
</feature>
<organism evidence="2 3">
    <name type="scientific">Thalassiosira oceanica</name>
    <name type="common">Marine diatom</name>
    <dbReference type="NCBI Taxonomy" id="159749"/>
    <lineage>
        <taxon>Eukaryota</taxon>
        <taxon>Sar</taxon>
        <taxon>Stramenopiles</taxon>
        <taxon>Ochrophyta</taxon>
        <taxon>Bacillariophyta</taxon>
        <taxon>Coscinodiscophyceae</taxon>
        <taxon>Thalassiosirophycidae</taxon>
        <taxon>Thalassiosirales</taxon>
        <taxon>Thalassiosiraceae</taxon>
        <taxon>Thalassiosira</taxon>
    </lineage>
</organism>
<feature type="compositionally biased region" description="Polar residues" evidence="1">
    <location>
        <begin position="178"/>
        <end position="201"/>
    </location>
</feature>
<evidence type="ECO:0000313" key="3">
    <source>
        <dbReference type="Proteomes" id="UP000266841"/>
    </source>
</evidence>
<keyword evidence="3" id="KW-1185">Reference proteome</keyword>
<feature type="compositionally biased region" description="Polar residues" evidence="1">
    <location>
        <begin position="160"/>
        <end position="171"/>
    </location>
</feature>
<proteinExistence type="predicted"/>
<feature type="compositionally biased region" description="Basic and acidic residues" evidence="1">
    <location>
        <begin position="390"/>
        <end position="404"/>
    </location>
</feature>
<feature type="compositionally biased region" description="Low complexity" evidence="1">
    <location>
        <begin position="124"/>
        <end position="155"/>
    </location>
</feature>
<protein>
    <submittedName>
        <fullName evidence="2">Uncharacterized protein</fullName>
    </submittedName>
</protein>
<accession>K0R1J8</accession>
<sequence>MIGASNKQQLQGPQQQFARKGTHETSDTGDGSFGTNNGLSPVHIFRFMAPREFSLDSNIRRSRPSLPLPILPADVGYGRRSKQAAASAKSKRDGGRNGASRGTDNGGDGVQARGRSMDRRGIVSNSSTASPPSNNGAPSEDSKTCSQSRRSSTCSPITEEPQSGQRGSSNDLEGLGGSSSTASESRNDDGFSTSESSDGLSSAFSAGLDAMGRKSNVTTSTELDLWNQINSVPLPSSSPTVSPSGANNVSLNDIAKSSRSLTVYEQSDRELNDQYVMGKIKQLHLPASFHSSSEELSHLPENGRDEIDNFGPRQAATAAYKRPRKVEAITEDDEEYARAPTDVHHVSTKKTWQGDDVNVKPDFNPKLSSITIDPDIRGTFKACDINGNSDKLKDRDSHARDARSSPRPHSNYIATDDKHDDLHTRGADESTMSSRVAQSYQPTSKSVVSELSFGVDLLKYGDTEEDVFGYEDLFDEEEYNLDAETEPGMLNMKSLTSLKSGMSELTSSLTDRHVDEMMNLKASTFSDGSGEGAVARRVNPPGGGINRYAREMSNGERDEQRVTNAIHAALTGSLPTTADTRVISARRRLLRAIDSAFAEYWDEVGQIDSYR</sequence>
<feature type="region of interest" description="Disordered" evidence="1">
    <location>
        <begin position="60"/>
        <end position="201"/>
    </location>
</feature>
<feature type="region of interest" description="Disordered" evidence="1">
    <location>
        <begin position="1"/>
        <end position="40"/>
    </location>
</feature>
<evidence type="ECO:0000256" key="1">
    <source>
        <dbReference type="SAM" id="MobiDB-lite"/>
    </source>
</evidence>
<gene>
    <name evidence="2" type="ORF">THAOC_36650</name>
</gene>
<dbReference type="AlphaFoldDB" id="K0R1J8"/>
<evidence type="ECO:0000313" key="2">
    <source>
        <dbReference type="EMBL" id="EJK44784.1"/>
    </source>
</evidence>
<feature type="region of interest" description="Disordered" evidence="1">
    <location>
        <begin position="525"/>
        <end position="545"/>
    </location>
</feature>
<dbReference type="Proteomes" id="UP000266841">
    <property type="component" value="Unassembled WGS sequence"/>
</dbReference>
<feature type="compositionally biased region" description="Polar residues" evidence="1">
    <location>
        <begin position="1"/>
        <end position="17"/>
    </location>
</feature>
<comment type="caution">
    <text evidence="2">The sequence shown here is derived from an EMBL/GenBank/DDBJ whole genome shotgun (WGS) entry which is preliminary data.</text>
</comment>
<dbReference type="EMBL" id="AGNL01049223">
    <property type="protein sequence ID" value="EJK44784.1"/>
    <property type="molecule type" value="Genomic_DNA"/>
</dbReference>
<reference evidence="2 3" key="1">
    <citation type="journal article" date="2012" name="Genome Biol.">
        <title>Genome and low-iron response of an oceanic diatom adapted to chronic iron limitation.</title>
        <authorList>
            <person name="Lommer M."/>
            <person name="Specht M."/>
            <person name="Roy A.S."/>
            <person name="Kraemer L."/>
            <person name="Andreson R."/>
            <person name="Gutowska M.A."/>
            <person name="Wolf J."/>
            <person name="Bergner S.V."/>
            <person name="Schilhabel M.B."/>
            <person name="Klostermeier U.C."/>
            <person name="Beiko R.G."/>
            <person name="Rosenstiel P."/>
            <person name="Hippler M."/>
            <person name="Laroche J."/>
        </authorList>
    </citation>
    <scope>NUCLEOTIDE SEQUENCE [LARGE SCALE GENOMIC DNA]</scope>
    <source>
        <strain evidence="2 3">CCMP1005</strain>
    </source>
</reference>